<dbReference type="Pfam" id="PF17175">
    <property type="entry name" value="MOLO1"/>
    <property type="match status" value="1"/>
</dbReference>
<feature type="transmembrane region" description="Helical" evidence="1">
    <location>
        <begin position="311"/>
        <end position="332"/>
    </location>
</feature>
<keyword evidence="1" id="KW-1133">Transmembrane helix</keyword>
<gene>
    <name evidence="3" type="ORF">MENT_LOCUS56235</name>
</gene>
<reference evidence="3 4" key="1">
    <citation type="submission" date="2020-08" db="EMBL/GenBank/DDBJ databases">
        <authorList>
            <person name="Koutsovoulos G."/>
            <person name="Danchin GJ E."/>
        </authorList>
    </citation>
    <scope>NUCLEOTIDE SEQUENCE [LARGE SCALE GENOMIC DNA]</scope>
</reference>
<dbReference type="Proteomes" id="UP000580250">
    <property type="component" value="Unassembled WGS sequence"/>
</dbReference>
<dbReference type="AlphaFoldDB" id="A0A6V7XTH6"/>
<dbReference type="PANTHER" id="PTHR33748:SF5">
    <property type="entry name" value="GROUND-LIKE DOMAIN-CONTAINING PROTEIN"/>
    <property type="match status" value="1"/>
</dbReference>
<organism evidence="3 4">
    <name type="scientific">Meloidogyne enterolobii</name>
    <name type="common">Root-knot nematode worm</name>
    <name type="synonym">Meloidogyne mayaguensis</name>
    <dbReference type="NCBI Taxonomy" id="390850"/>
    <lineage>
        <taxon>Eukaryota</taxon>
        <taxon>Metazoa</taxon>
        <taxon>Ecdysozoa</taxon>
        <taxon>Nematoda</taxon>
        <taxon>Chromadorea</taxon>
        <taxon>Rhabditida</taxon>
        <taxon>Tylenchina</taxon>
        <taxon>Tylenchomorpha</taxon>
        <taxon>Tylenchoidea</taxon>
        <taxon>Meloidogynidae</taxon>
        <taxon>Meloidogyninae</taxon>
        <taxon>Meloidogyne</taxon>
    </lineage>
</organism>
<proteinExistence type="predicted"/>
<accession>A0A6V7XTH6</accession>
<protein>
    <submittedName>
        <fullName evidence="3">Uncharacterized protein</fullName>
    </submittedName>
</protein>
<sequence length="378" mass="43804">MFNFLIILIFCLIINTHSWYWTKDVKYPSPRGYTYSECAVSKPTYVCDPDKMLTDQQREEIVRLVEDFKEKTKRPSSMFPCAREGLRLIVALATSGIAIGDDLSTNVCKNGGWTPSDTTKCESDVLGIELNKDGFHHCTSIRWLINLNEEEYEKLGKAEVKIKGILGISTKCPQILSATFLFSFSFFLSYRVKMANLIKHWTIFKLYEYNKRNEKEMRKRGDKHFDKIINRNYFDALKSHINNLRILYNQRFASFDNITHVHHSLTELRHSLQDNQKIVAEMRQLLSQGQMFAGKNMTIPSGFITILSNNLLGIISIIISLIIGLVLLYLIYRISQFENYLSQRNASKTETQLMTPMQPVEIVENGRDREEARNLLNL</sequence>
<evidence type="ECO:0000313" key="4">
    <source>
        <dbReference type="Proteomes" id="UP000580250"/>
    </source>
</evidence>
<dbReference type="GO" id="GO:0005892">
    <property type="term" value="C:acetylcholine-gated channel complex"/>
    <property type="evidence" value="ECO:0007669"/>
    <property type="project" value="InterPro"/>
</dbReference>
<keyword evidence="2" id="KW-0732">Signal</keyword>
<evidence type="ECO:0000256" key="1">
    <source>
        <dbReference type="SAM" id="Phobius"/>
    </source>
</evidence>
<dbReference type="EMBL" id="CAJEWN010002221">
    <property type="protein sequence ID" value="CAD2202595.1"/>
    <property type="molecule type" value="Genomic_DNA"/>
</dbReference>
<dbReference type="InterPro" id="IPR033438">
    <property type="entry name" value="MOLO1"/>
</dbReference>
<dbReference type="PANTHER" id="PTHR33748">
    <property type="entry name" value="PROTEIN CBG04600"/>
    <property type="match status" value="1"/>
</dbReference>
<keyword evidence="1" id="KW-0472">Membrane</keyword>
<dbReference type="OrthoDB" id="8062037at2759"/>
<feature type="signal peptide" evidence="2">
    <location>
        <begin position="1"/>
        <end position="18"/>
    </location>
</feature>
<comment type="caution">
    <text evidence="3">The sequence shown here is derived from an EMBL/GenBank/DDBJ whole genome shotgun (WGS) entry which is preliminary data.</text>
</comment>
<evidence type="ECO:0000256" key="2">
    <source>
        <dbReference type="SAM" id="SignalP"/>
    </source>
</evidence>
<evidence type="ECO:0000313" key="3">
    <source>
        <dbReference type="EMBL" id="CAD2202595.1"/>
    </source>
</evidence>
<feature type="chain" id="PRO_5028244464" evidence="2">
    <location>
        <begin position="19"/>
        <end position="378"/>
    </location>
</feature>
<name>A0A6V7XTH6_MELEN</name>
<keyword evidence="1" id="KW-0812">Transmembrane</keyword>